<reference evidence="3" key="1">
    <citation type="submission" date="2016-05" db="EMBL/GenBank/DDBJ databases">
        <authorList>
            <person name="Baek K."/>
            <person name="Yang S.-J."/>
        </authorList>
    </citation>
    <scope>NUCLEOTIDE SEQUENCE [LARGE SCALE GENOMIC DNA]</scope>
    <source>
        <strain evidence="3">ST58-10</strain>
    </source>
</reference>
<accession>A0A1A9EYD9</accession>
<evidence type="ECO:0000259" key="1">
    <source>
        <dbReference type="Pfam" id="PF13472"/>
    </source>
</evidence>
<dbReference type="KEGG" id="mars:A8C75_09885"/>
<reference evidence="2 3" key="2">
    <citation type="journal article" date="2018" name="Int. J. Syst. Evol. Microbiol.">
        <title>Marinobacterium aestuarii sp. nov., a benzene-degrading marine bacterium isolated from estuary sediment.</title>
        <authorList>
            <person name="Bae S.S."/>
            <person name="Jung J."/>
            <person name="Chung D."/>
            <person name="Baek K."/>
        </authorList>
    </citation>
    <scope>NUCLEOTIDE SEQUENCE [LARGE SCALE GENOMIC DNA]</scope>
    <source>
        <strain evidence="2 3">ST58-10</strain>
    </source>
</reference>
<protein>
    <submittedName>
        <fullName evidence="2">GDSL family lipase</fullName>
    </submittedName>
</protein>
<name>A0A1A9EYD9_9GAMM</name>
<sequence>MHQILVYADSLSWGIIPDTRQRFRFDQRWPGVMELALASAGMPVRVIENCLNGRRTVWEDPFKAGRNGLQGLDSCIEMNSPLSLVILLLGTNDFQSMHGYNAWHSAQGLGALISAIRGAPIEPGMPVPPILMVAPPPLQKAKGAIAPKFEGCESRALGLTAAIEALARERACQFFDAGSVTPTSRVDGVHLDEDQHRRLGEALARTVNTLLLQEQNKTA</sequence>
<dbReference type="EMBL" id="CP015839">
    <property type="protein sequence ID" value="ANG62760.1"/>
    <property type="molecule type" value="Genomic_DNA"/>
</dbReference>
<dbReference type="CDD" id="cd01839">
    <property type="entry name" value="SGNH_arylesterase_like"/>
    <property type="match status" value="1"/>
</dbReference>
<feature type="domain" description="SGNH hydrolase-type esterase" evidence="1">
    <location>
        <begin position="9"/>
        <end position="197"/>
    </location>
</feature>
<dbReference type="OrthoDB" id="164654at2"/>
<dbReference type="AlphaFoldDB" id="A0A1A9EYD9"/>
<organism evidence="2 3">
    <name type="scientific">Marinobacterium aestuarii</name>
    <dbReference type="NCBI Taxonomy" id="1821621"/>
    <lineage>
        <taxon>Bacteria</taxon>
        <taxon>Pseudomonadati</taxon>
        <taxon>Pseudomonadota</taxon>
        <taxon>Gammaproteobacteria</taxon>
        <taxon>Oceanospirillales</taxon>
        <taxon>Oceanospirillaceae</taxon>
        <taxon>Marinobacterium</taxon>
    </lineage>
</organism>
<proteinExistence type="predicted"/>
<dbReference type="RefSeq" id="WP_067381429.1">
    <property type="nucleotide sequence ID" value="NZ_CP015839.1"/>
</dbReference>
<evidence type="ECO:0000313" key="2">
    <source>
        <dbReference type="EMBL" id="ANG62760.1"/>
    </source>
</evidence>
<dbReference type="STRING" id="1821621.A8C75_09885"/>
<dbReference type="Proteomes" id="UP000078070">
    <property type="component" value="Chromosome"/>
</dbReference>
<evidence type="ECO:0000313" key="3">
    <source>
        <dbReference type="Proteomes" id="UP000078070"/>
    </source>
</evidence>
<dbReference type="InterPro" id="IPR013830">
    <property type="entry name" value="SGNH_hydro"/>
</dbReference>
<dbReference type="Pfam" id="PF13472">
    <property type="entry name" value="Lipase_GDSL_2"/>
    <property type="match status" value="1"/>
</dbReference>
<gene>
    <name evidence="2" type="ORF">A8C75_09885</name>
</gene>
<dbReference type="Gene3D" id="3.40.50.1110">
    <property type="entry name" value="SGNH hydrolase"/>
    <property type="match status" value="1"/>
</dbReference>
<keyword evidence="3" id="KW-1185">Reference proteome</keyword>
<dbReference type="InterPro" id="IPR036514">
    <property type="entry name" value="SGNH_hydro_sf"/>
</dbReference>
<dbReference type="SUPFAM" id="SSF52266">
    <property type="entry name" value="SGNH hydrolase"/>
    <property type="match status" value="1"/>
</dbReference>
<dbReference type="GO" id="GO:0016788">
    <property type="term" value="F:hydrolase activity, acting on ester bonds"/>
    <property type="evidence" value="ECO:0007669"/>
    <property type="project" value="UniProtKB-ARBA"/>
</dbReference>